<keyword evidence="21" id="KW-1185">Reference proteome</keyword>
<dbReference type="GO" id="GO:0005525">
    <property type="term" value="F:GTP binding"/>
    <property type="evidence" value="ECO:0007669"/>
    <property type="project" value="UniProtKB-KW"/>
</dbReference>
<dbReference type="Gene3D" id="3.40.50.300">
    <property type="entry name" value="P-loop containing nucleotide triphosphate hydrolases"/>
    <property type="match status" value="1"/>
</dbReference>
<evidence type="ECO:0000256" key="13">
    <source>
        <dbReference type="ARBA" id="ARBA00022777"/>
    </source>
</evidence>
<feature type="binding site" evidence="19">
    <location>
        <begin position="7"/>
        <end position="14"/>
    </location>
    <ligand>
        <name>GTP</name>
        <dbReference type="ChEBI" id="CHEBI:37565"/>
    </ligand>
</feature>
<comment type="caution">
    <text evidence="20">The sequence shown here is derived from an EMBL/GenBank/DDBJ whole genome shotgun (WGS) entry which is preliminary data.</text>
</comment>
<feature type="binding site" evidence="19">
    <location>
        <position position="62"/>
    </location>
    <ligand>
        <name>GTP</name>
        <dbReference type="ChEBI" id="CHEBI:37565"/>
    </ligand>
</feature>
<evidence type="ECO:0000256" key="12">
    <source>
        <dbReference type="ARBA" id="ARBA00022741"/>
    </source>
</evidence>
<keyword evidence="12 19" id="KW-0547">Nucleotide-binding</keyword>
<evidence type="ECO:0000256" key="11">
    <source>
        <dbReference type="ARBA" id="ARBA00022679"/>
    </source>
</evidence>
<keyword evidence="15 19" id="KW-0342">GTP-binding</keyword>
<evidence type="ECO:0000256" key="14">
    <source>
        <dbReference type="ARBA" id="ARBA00022840"/>
    </source>
</evidence>
<gene>
    <name evidence="20" type="ORF">FYJ65_02335</name>
</gene>
<evidence type="ECO:0000256" key="9">
    <source>
        <dbReference type="ARBA" id="ARBA00012523"/>
    </source>
</evidence>
<sequence length="187" mass="20502">MMVLVTGGSGSGKSAFAEERALSFGNPNAYYAATMEVMDGESLRRVERHRQMREGKGWITLEQPRDIEDITGRIWSYDSVVLVECLTNLVANEMYREDEECENLKECIGKITGEIAAVADSVENLVVVTGDVFDDGVSAAPALRNYLQVLGNVNRELAAMADEVVEVVVGIPVYLKGDSARENSICF</sequence>
<dbReference type="PANTHER" id="PTHR34848:SF1">
    <property type="entry name" value="BIFUNCTIONAL ADENOSYLCOBALAMIN BIOSYNTHESIS PROTEIN COBU"/>
    <property type="match status" value="1"/>
</dbReference>
<feature type="binding site" evidence="19">
    <location>
        <begin position="50"/>
        <end position="53"/>
    </location>
    <ligand>
        <name>GTP</name>
        <dbReference type="ChEBI" id="CHEBI:37565"/>
    </ligand>
</feature>
<reference evidence="20 21" key="1">
    <citation type="submission" date="2019-08" db="EMBL/GenBank/DDBJ databases">
        <title>In-depth cultivation of the pig gut microbiome towards novel bacterial diversity and tailored functional studies.</title>
        <authorList>
            <person name="Wylensek D."/>
            <person name="Hitch T.C.A."/>
            <person name="Clavel T."/>
        </authorList>
    </citation>
    <scope>NUCLEOTIDE SEQUENCE [LARGE SCALE GENOMIC DNA]</scope>
    <source>
        <strain evidence="20 21">WCA-MUC-591-APC-4B</strain>
    </source>
</reference>
<comment type="function">
    <text evidence="4">Catalyzes ATP-dependent phosphorylation of adenosylcobinamide and addition of GMP to adenosylcobinamide phosphate.</text>
</comment>
<comment type="similarity">
    <text evidence="7">Belongs to the CobU/CobP family.</text>
</comment>
<dbReference type="PIRSF" id="PIRSF006135">
    <property type="entry name" value="CobU"/>
    <property type="match status" value="1"/>
</dbReference>
<evidence type="ECO:0000256" key="15">
    <source>
        <dbReference type="ARBA" id="ARBA00023134"/>
    </source>
</evidence>
<dbReference type="RefSeq" id="WP_154553749.1">
    <property type="nucleotide sequence ID" value="NZ_VUNA01000003.1"/>
</dbReference>
<keyword evidence="13 20" id="KW-0418">Kinase</keyword>
<comment type="pathway">
    <text evidence="5">Cofactor biosynthesis; adenosylcobalamin biosynthesis; adenosylcobalamin from cob(II)yrinate a,c-diamide: step 6/7.</text>
</comment>
<feature type="binding site" evidence="19">
    <location>
        <position position="84"/>
    </location>
    <ligand>
        <name>GTP</name>
        <dbReference type="ChEBI" id="CHEBI:37565"/>
    </ligand>
</feature>
<evidence type="ECO:0000256" key="17">
    <source>
        <dbReference type="ARBA" id="ARBA00030571"/>
    </source>
</evidence>
<dbReference type="InterPro" id="IPR003203">
    <property type="entry name" value="CobU/CobP"/>
</dbReference>
<dbReference type="InterPro" id="IPR027417">
    <property type="entry name" value="P-loop_NTPase"/>
</dbReference>
<comment type="catalytic activity">
    <reaction evidence="1">
        <text>adenosylcob(III)inamide + ATP = adenosylcob(III)inamide phosphate + ADP + H(+)</text>
        <dbReference type="Rhea" id="RHEA:15769"/>
        <dbReference type="ChEBI" id="CHEBI:2480"/>
        <dbReference type="ChEBI" id="CHEBI:15378"/>
        <dbReference type="ChEBI" id="CHEBI:30616"/>
        <dbReference type="ChEBI" id="CHEBI:58502"/>
        <dbReference type="ChEBI" id="CHEBI:456216"/>
        <dbReference type="EC" id="2.7.1.156"/>
    </reaction>
</comment>
<protein>
    <recommendedName>
        <fullName evidence="16">Adenosylcobinamide kinase</fullName>
        <ecNumber evidence="8">2.7.1.156</ecNumber>
        <ecNumber evidence="9">2.7.7.62</ecNumber>
    </recommendedName>
    <alternativeName>
        <fullName evidence="17">Adenosylcobinamide-phosphate guanylyltransferase</fullName>
    </alternativeName>
</protein>
<comment type="pathway">
    <text evidence="6">Cofactor biosynthesis; adenosylcobalamin biosynthesis; adenosylcobalamin from cob(II)yrinate a,c-diamide: step 5/7.</text>
</comment>
<evidence type="ECO:0000256" key="4">
    <source>
        <dbReference type="ARBA" id="ARBA00003889"/>
    </source>
</evidence>
<dbReference type="EC" id="2.7.7.62" evidence="9"/>
<feature type="active site" description="GMP-histidine intermediate" evidence="18">
    <location>
        <position position="49"/>
    </location>
</feature>
<accession>A0A6N7XJS6</accession>
<evidence type="ECO:0000256" key="2">
    <source>
        <dbReference type="ARBA" id="ARBA00000711"/>
    </source>
</evidence>
<dbReference type="UniPathway" id="UPA00148">
    <property type="reaction ID" value="UER00236"/>
</dbReference>
<dbReference type="EC" id="2.7.1.156" evidence="8"/>
<dbReference type="Pfam" id="PF02283">
    <property type="entry name" value="CobU"/>
    <property type="match status" value="1"/>
</dbReference>
<evidence type="ECO:0000256" key="5">
    <source>
        <dbReference type="ARBA" id="ARBA00004692"/>
    </source>
</evidence>
<dbReference type="GO" id="GO:0043752">
    <property type="term" value="F:adenosylcobinamide kinase activity"/>
    <property type="evidence" value="ECO:0007669"/>
    <property type="project" value="UniProtKB-EC"/>
</dbReference>
<evidence type="ECO:0000313" key="21">
    <source>
        <dbReference type="Proteomes" id="UP000469424"/>
    </source>
</evidence>
<proteinExistence type="inferred from homology"/>
<name>A0A6N7XJS6_9FIRM</name>
<dbReference type="CDD" id="cd00544">
    <property type="entry name" value="CobU"/>
    <property type="match status" value="1"/>
</dbReference>
<evidence type="ECO:0000256" key="6">
    <source>
        <dbReference type="ARBA" id="ARBA00005159"/>
    </source>
</evidence>
<evidence type="ECO:0000256" key="1">
    <source>
        <dbReference type="ARBA" id="ARBA00000312"/>
    </source>
</evidence>
<dbReference type="GO" id="GO:0005524">
    <property type="term" value="F:ATP binding"/>
    <property type="evidence" value="ECO:0007669"/>
    <property type="project" value="UniProtKB-KW"/>
</dbReference>
<dbReference type="GO" id="GO:0008820">
    <property type="term" value="F:cobinamide phosphate guanylyltransferase activity"/>
    <property type="evidence" value="ECO:0007669"/>
    <property type="project" value="UniProtKB-EC"/>
</dbReference>
<evidence type="ECO:0000256" key="7">
    <source>
        <dbReference type="ARBA" id="ARBA00007490"/>
    </source>
</evidence>
<keyword evidence="11 20" id="KW-0808">Transferase</keyword>
<comment type="catalytic activity">
    <reaction evidence="2">
        <text>adenosylcob(III)inamide phosphate + GTP + H(+) = adenosylcob(III)inamide-GDP + diphosphate</text>
        <dbReference type="Rhea" id="RHEA:22712"/>
        <dbReference type="ChEBI" id="CHEBI:15378"/>
        <dbReference type="ChEBI" id="CHEBI:33019"/>
        <dbReference type="ChEBI" id="CHEBI:37565"/>
        <dbReference type="ChEBI" id="CHEBI:58502"/>
        <dbReference type="ChEBI" id="CHEBI:60487"/>
        <dbReference type="EC" id="2.7.7.62"/>
    </reaction>
</comment>
<dbReference type="PANTHER" id="PTHR34848">
    <property type="match status" value="1"/>
</dbReference>
<evidence type="ECO:0000256" key="3">
    <source>
        <dbReference type="ARBA" id="ARBA00001522"/>
    </source>
</evidence>
<evidence type="ECO:0000256" key="16">
    <source>
        <dbReference type="ARBA" id="ARBA00029570"/>
    </source>
</evidence>
<dbReference type="GO" id="GO:0009236">
    <property type="term" value="P:cobalamin biosynthetic process"/>
    <property type="evidence" value="ECO:0007669"/>
    <property type="project" value="UniProtKB-UniPathway"/>
</dbReference>
<dbReference type="Proteomes" id="UP000469424">
    <property type="component" value="Unassembled WGS sequence"/>
</dbReference>
<evidence type="ECO:0000256" key="8">
    <source>
        <dbReference type="ARBA" id="ARBA00012016"/>
    </source>
</evidence>
<keyword evidence="14" id="KW-0067">ATP-binding</keyword>
<dbReference type="AlphaFoldDB" id="A0A6N7XJS6"/>
<comment type="catalytic activity">
    <reaction evidence="3">
        <text>adenosylcob(III)inamide + GTP = adenosylcob(III)inamide phosphate + GDP + H(+)</text>
        <dbReference type="Rhea" id="RHEA:15765"/>
        <dbReference type="ChEBI" id="CHEBI:2480"/>
        <dbReference type="ChEBI" id="CHEBI:15378"/>
        <dbReference type="ChEBI" id="CHEBI:37565"/>
        <dbReference type="ChEBI" id="CHEBI:58189"/>
        <dbReference type="ChEBI" id="CHEBI:58502"/>
        <dbReference type="EC" id="2.7.1.156"/>
    </reaction>
</comment>
<dbReference type="SUPFAM" id="SSF52540">
    <property type="entry name" value="P-loop containing nucleoside triphosphate hydrolases"/>
    <property type="match status" value="1"/>
</dbReference>
<evidence type="ECO:0000313" key="20">
    <source>
        <dbReference type="EMBL" id="MST70186.1"/>
    </source>
</evidence>
<keyword evidence="20" id="KW-0548">Nucleotidyltransferase</keyword>
<organism evidence="20 21">
    <name type="scientific">Mogibacterium kristiansenii</name>
    <dbReference type="NCBI Taxonomy" id="2606708"/>
    <lineage>
        <taxon>Bacteria</taxon>
        <taxon>Bacillati</taxon>
        <taxon>Bacillota</taxon>
        <taxon>Clostridia</taxon>
        <taxon>Peptostreptococcales</taxon>
        <taxon>Anaerovoracaceae</taxon>
        <taxon>Mogibacterium</taxon>
    </lineage>
</organism>
<evidence type="ECO:0000256" key="10">
    <source>
        <dbReference type="ARBA" id="ARBA00022573"/>
    </source>
</evidence>
<evidence type="ECO:0000256" key="19">
    <source>
        <dbReference type="PIRSR" id="PIRSR006135-2"/>
    </source>
</evidence>
<keyword evidence="10" id="KW-0169">Cobalamin biosynthesis</keyword>
<dbReference type="EMBL" id="VUNA01000003">
    <property type="protein sequence ID" value="MST70186.1"/>
    <property type="molecule type" value="Genomic_DNA"/>
</dbReference>
<evidence type="ECO:0000256" key="18">
    <source>
        <dbReference type="PIRSR" id="PIRSR006135-1"/>
    </source>
</evidence>